<dbReference type="PANTHER" id="PTHR21325:SF52">
    <property type="entry name" value="PHOSPHOLIPASE B1, MEMBRANE-ASSOCIATED"/>
    <property type="match status" value="1"/>
</dbReference>
<dbReference type="GO" id="GO:0006644">
    <property type="term" value="P:phospholipid metabolic process"/>
    <property type="evidence" value="ECO:0007669"/>
    <property type="project" value="TreeGrafter"/>
</dbReference>
<dbReference type="PANTHER" id="PTHR21325">
    <property type="entry name" value="PHOSPHOLIPASE B, PLB1"/>
    <property type="match status" value="1"/>
</dbReference>
<name>A0A3Q2YZH3_HIPCM</name>
<dbReference type="AlphaFoldDB" id="A0A3Q2YZH3"/>
<dbReference type="OMA" id="INHEYQV"/>
<sequence length="167" mass="18805">MEEMKQINLEYQAEIHHLISGSRYDGKEDFAVVLQPFLHNSFIPYIGVREADTTFFSVDCFHISERAHAEMAIALWNNMLEPVGRKQAYNNFTYDRSKIQCPTEVRYESTTNASAHPCAPSQPLWVPLVVGVVSLLVGIATAWFVCSFVLQKRSKGEFSGDTKATGL</sequence>
<reference evidence="2" key="1">
    <citation type="submission" date="2025-08" db="UniProtKB">
        <authorList>
            <consortium name="Ensembl"/>
        </authorList>
    </citation>
    <scope>IDENTIFICATION</scope>
</reference>
<dbReference type="GO" id="GO:0050253">
    <property type="term" value="F:retinyl-palmitate esterase activity"/>
    <property type="evidence" value="ECO:0007669"/>
    <property type="project" value="TreeGrafter"/>
</dbReference>
<evidence type="ECO:0000313" key="3">
    <source>
        <dbReference type="Proteomes" id="UP000264820"/>
    </source>
</evidence>
<keyword evidence="3" id="KW-1185">Reference proteome</keyword>
<protein>
    <submittedName>
        <fullName evidence="2">Uncharacterized protein</fullName>
    </submittedName>
</protein>
<organism evidence="2 3">
    <name type="scientific">Hippocampus comes</name>
    <name type="common">Tiger tail seahorse</name>
    <dbReference type="NCBI Taxonomy" id="109280"/>
    <lineage>
        <taxon>Eukaryota</taxon>
        <taxon>Metazoa</taxon>
        <taxon>Chordata</taxon>
        <taxon>Craniata</taxon>
        <taxon>Vertebrata</taxon>
        <taxon>Euteleostomi</taxon>
        <taxon>Actinopterygii</taxon>
        <taxon>Neopterygii</taxon>
        <taxon>Teleostei</taxon>
        <taxon>Neoteleostei</taxon>
        <taxon>Acanthomorphata</taxon>
        <taxon>Syngnathiaria</taxon>
        <taxon>Syngnathiformes</taxon>
        <taxon>Syngnathoidei</taxon>
        <taxon>Syngnathidae</taxon>
        <taxon>Hippocampus</taxon>
    </lineage>
</organism>
<dbReference type="Proteomes" id="UP000264820">
    <property type="component" value="Unplaced"/>
</dbReference>
<feature type="transmembrane region" description="Helical" evidence="1">
    <location>
        <begin position="124"/>
        <end position="150"/>
    </location>
</feature>
<keyword evidence="1" id="KW-1133">Transmembrane helix</keyword>
<evidence type="ECO:0000256" key="1">
    <source>
        <dbReference type="SAM" id="Phobius"/>
    </source>
</evidence>
<keyword evidence="1" id="KW-0472">Membrane</keyword>
<dbReference type="Ensembl" id="ENSHCOT00000009765.1">
    <property type="protein sequence ID" value="ENSHCOP00000019022.1"/>
    <property type="gene ID" value="ENSHCOG00000004055.1"/>
</dbReference>
<dbReference type="GeneTree" id="ENSGT00530000063883"/>
<reference evidence="2" key="2">
    <citation type="submission" date="2025-09" db="UniProtKB">
        <authorList>
            <consortium name="Ensembl"/>
        </authorList>
    </citation>
    <scope>IDENTIFICATION</scope>
</reference>
<proteinExistence type="predicted"/>
<dbReference type="GO" id="GO:0004622">
    <property type="term" value="F:phosphatidylcholine lysophospholipase activity"/>
    <property type="evidence" value="ECO:0007669"/>
    <property type="project" value="TreeGrafter"/>
</dbReference>
<dbReference type="GO" id="GO:0004623">
    <property type="term" value="F:phospholipase A2 activity"/>
    <property type="evidence" value="ECO:0007669"/>
    <property type="project" value="TreeGrafter"/>
</dbReference>
<accession>A0A3Q2YZH3</accession>
<dbReference type="GO" id="GO:0031526">
    <property type="term" value="C:brush border membrane"/>
    <property type="evidence" value="ECO:0007669"/>
    <property type="project" value="TreeGrafter"/>
</dbReference>
<evidence type="ECO:0000313" key="2">
    <source>
        <dbReference type="Ensembl" id="ENSHCOP00000019022.1"/>
    </source>
</evidence>
<dbReference type="InterPro" id="IPR038885">
    <property type="entry name" value="PLB1"/>
</dbReference>
<keyword evidence="1" id="KW-0812">Transmembrane</keyword>